<feature type="region of interest" description="Disordered" evidence="1">
    <location>
        <begin position="96"/>
        <end position="126"/>
    </location>
</feature>
<reference evidence="2 3" key="1">
    <citation type="submission" date="2020-06" db="EMBL/GenBank/DDBJ databases">
        <title>The genome sequence of Candidatus Regiella insecticola strain Tut.</title>
        <authorList>
            <person name="Nikoh N."/>
            <person name="Tsuchida T."/>
            <person name="Koga R."/>
            <person name="Oshima K."/>
            <person name="Hattori M."/>
            <person name="Fukatsu T."/>
        </authorList>
    </citation>
    <scope>NUCLEOTIDE SEQUENCE [LARGE SCALE GENOMIC DNA]</scope>
    <source>
        <strain evidence="2 3">Tut</strain>
    </source>
</reference>
<evidence type="ECO:0000313" key="2">
    <source>
        <dbReference type="EMBL" id="GFN46334.1"/>
    </source>
</evidence>
<evidence type="ECO:0000313" key="3">
    <source>
        <dbReference type="Proteomes" id="UP000504714"/>
    </source>
</evidence>
<evidence type="ECO:0000256" key="1">
    <source>
        <dbReference type="SAM" id="MobiDB-lite"/>
    </source>
</evidence>
<feature type="region of interest" description="Disordered" evidence="1">
    <location>
        <begin position="1"/>
        <end position="26"/>
    </location>
</feature>
<name>A0A6L2ZPL9_9ENTR</name>
<sequence>MPEIDHILSSSGSAQSGENVSSSQENVASSLSVHSVKNNDTKLLLETAESSKELAACHFLISAFKYVRTKNQGRVGSDDIWAIDAFLSDQGFPPPTKAMSNLSESTPSFAPGDSAAGNKSPDHGATSARNRGRFIALNITPIVLYPLPLKPLRCWLWGGARIIYSQHCLTKILKNLC</sequence>
<dbReference type="AlphaFoldDB" id="A0A6L2ZPL9"/>
<proteinExistence type="predicted"/>
<protein>
    <submittedName>
        <fullName evidence="2">Uncharacterized protein</fullName>
    </submittedName>
</protein>
<accession>A0A6L2ZPL9</accession>
<feature type="compositionally biased region" description="Polar residues" evidence="1">
    <location>
        <begin position="8"/>
        <end position="26"/>
    </location>
</feature>
<comment type="caution">
    <text evidence="2">The sequence shown here is derived from an EMBL/GenBank/DDBJ whole genome shotgun (WGS) entry which is preliminary data.</text>
</comment>
<organism evidence="2 3">
    <name type="scientific">Candidatus Regiella insecticola</name>
    <dbReference type="NCBI Taxonomy" id="138073"/>
    <lineage>
        <taxon>Bacteria</taxon>
        <taxon>Pseudomonadati</taxon>
        <taxon>Pseudomonadota</taxon>
        <taxon>Gammaproteobacteria</taxon>
        <taxon>Enterobacterales</taxon>
        <taxon>Enterobacteriaceae</taxon>
        <taxon>aphid secondary symbionts</taxon>
        <taxon>Candidatus Regiella</taxon>
    </lineage>
</organism>
<gene>
    <name evidence="2" type="ORF">RINTU1_18650</name>
</gene>
<dbReference type="EMBL" id="BLXO01000003">
    <property type="protein sequence ID" value="GFN46334.1"/>
    <property type="molecule type" value="Genomic_DNA"/>
</dbReference>
<dbReference type="RefSeq" id="WP_176488011.1">
    <property type="nucleotide sequence ID" value="NZ_BLXO01000003.1"/>
</dbReference>
<feature type="compositionally biased region" description="Polar residues" evidence="1">
    <location>
        <begin position="98"/>
        <end position="108"/>
    </location>
</feature>
<dbReference type="Proteomes" id="UP000504714">
    <property type="component" value="Unassembled WGS sequence"/>
</dbReference>